<name>A0ABV7CLV7_9GAMM</name>
<evidence type="ECO:0000313" key="2">
    <source>
        <dbReference type="EMBL" id="MFC3033598.1"/>
    </source>
</evidence>
<comment type="caution">
    <text evidence="2">The sequence shown here is derived from an EMBL/GenBank/DDBJ whole genome shotgun (WGS) entry which is preliminary data.</text>
</comment>
<dbReference type="EMBL" id="JBHRSD010000023">
    <property type="protein sequence ID" value="MFC3033598.1"/>
    <property type="molecule type" value="Genomic_DNA"/>
</dbReference>
<accession>A0ABV7CLV7</accession>
<feature type="chain" id="PRO_5047538635" description="Secreted protein" evidence="1">
    <location>
        <begin position="20"/>
        <end position="194"/>
    </location>
</feature>
<proteinExistence type="predicted"/>
<dbReference type="Proteomes" id="UP001595453">
    <property type="component" value="Unassembled WGS sequence"/>
</dbReference>
<keyword evidence="1" id="KW-0732">Signal</keyword>
<organism evidence="2 3">
    <name type="scientific">Pseudoalteromonas fenneropenaei</name>
    <dbReference type="NCBI Taxonomy" id="1737459"/>
    <lineage>
        <taxon>Bacteria</taxon>
        <taxon>Pseudomonadati</taxon>
        <taxon>Pseudomonadota</taxon>
        <taxon>Gammaproteobacteria</taxon>
        <taxon>Alteromonadales</taxon>
        <taxon>Pseudoalteromonadaceae</taxon>
        <taxon>Pseudoalteromonas</taxon>
    </lineage>
</organism>
<sequence length="194" mass="22664">MSAKLSLLLLLGAAFSASALEITTEHKSKAELATVKLIESLRQSHDLKKWEFTDKVHIDETVIPHSHPLLKLNTRHTSRKDTDKLLATYLHEQIHWHLDYNKSKTESAVNELKTFFKNVPVGYPEGGDDENSTYEHLLVCYLELQAIAELLSKQRHHKVLEYWKNDHYTWIYKQVEVHHEVIAKVLQKHQLEIR</sequence>
<gene>
    <name evidence="2" type="ORF">ACFOEE_13805</name>
</gene>
<dbReference type="RefSeq" id="WP_377125269.1">
    <property type="nucleotide sequence ID" value="NZ_JBHRSD010000023.1"/>
</dbReference>
<keyword evidence="3" id="KW-1185">Reference proteome</keyword>
<reference evidence="3" key="1">
    <citation type="journal article" date="2019" name="Int. J. Syst. Evol. Microbiol.">
        <title>The Global Catalogue of Microorganisms (GCM) 10K type strain sequencing project: providing services to taxonomists for standard genome sequencing and annotation.</title>
        <authorList>
            <consortium name="The Broad Institute Genomics Platform"/>
            <consortium name="The Broad Institute Genome Sequencing Center for Infectious Disease"/>
            <person name="Wu L."/>
            <person name="Ma J."/>
        </authorList>
    </citation>
    <scope>NUCLEOTIDE SEQUENCE [LARGE SCALE GENOMIC DNA]</scope>
    <source>
        <strain evidence="3">KCTC 42730</strain>
    </source>
</reference>
<evidence type="ECO:0000256" key="1">
    <source>
        <dbReference type="SAM" id="SignalP"/>
    </source>
</evidence>
<protein>
    <recommendedName>
        <fullName evidence="4">Secreted protein</fullName>
    </recommendedName>
</protein>
<feature type="signal peptide" evidence="1">
    <location>
        <begin position="1"/>
        <end position="19"/>
    </location>
</feature>
<evidence type="ECO:0008006" key="4">
    <source>
        <dbReference type="Google" id="ProtNLM"/>
    </source>
</evidence>
<evidence type="ECO:0000313" key="3">
    <source>
        <dbReference type="Proteomes" id="UP001595453"/>
    </source>
</evidence>